<reference evidence="1" key="1">
    <citation type="journal article" date="2013" name="Environ. Microbiol.">
        <title>Microbiota from the distal guts of lean and obese adolescents exhibit partial functional redundancy besides clear differences in community structure.</title>
        <authorList>
            <person name="Ferrer M."/>
            <person name="Ruiz A."/>
            <person name="Lanza F."/>
            <person name="Haange S.B."/>
            <person name="Oberbach A."/>
            <person name="Till H."/>
            <person name="Bargiela R."/>
            <person name="Campoy C."/>
            <person name="Segura M.T."/>
            <person name="Richter M."/>
            <person name="von Bergen M."/>
            <person name="Seifert J."/>
            <person name="Suarez A."/>
        </authorList>
    </citation>
    <scope>NUCLEOTIDE SEQUENCE</scope>
</reference>
<name>K1S8M1_9ZZZZ</name>
<sequence length="74" mass="8702">MTFCLFEHGKAIQVSYSIQDDKTYERETKALLAYAKRFDCKELFIITMDEEKEINLDGNIIQIIPLWKMLLKGV</sequence>
<dbReference type="PANTHER" id="PTHR33295">
    <property type="entry name" value="ATPASE"/>
    <property type="match status" value="1"/>
</dbReference>
<gene>
    <name evidence="1" type="ORF">OBE_14331</name>
</gene>
<protein>
    <recommendedName>
        <fullName evidence="2">ATPase</fullName>
    </recommendedName>
</protein>
<proteinExistence type="predicted"/>
<comment type="caution">
    <text evidence="1">The sequence shown here is derived from an EMBL/GenBank/DDBJ whole genome shotgun (WGS) entry which is preliminary data.</text>
</comment>
<organism evidence="1">
    <name type="scientific">human gut metagenome</name>
    <dbReference type="NCBI Taxonomy" id="408170"/>
    <lineage>
        <taxon>unclassified sequences</taxon>
        <taxon>metagenomes</taxon>
        <taxon>organismal metagenomes</taxon>
    </lineage>
</organism>
<dbReference type="AlphaFoldDB" id="K1S8M1"/>
<dbReference type="EMBL" id="AJWZ01009883">
    <property type="protein sequence ID" value="EKC50040.1"/>
    <property type="molecule type" value="Genomic_DNA"/>
</dbReference>
<evidence type="ECO:0000313" key="1">
    <source>
        <dbReference type="EMBL" id="EKC50040.1"/>
    </source>
</evidence>
<accession>K1S8M1</accession>
<dbReference type="PANTHER" id="PTHR33295:SF8">
    <property type="entry name" value="AAA+ ATPASE DOMAIN-CONTAINING PROTEIN"/>
    <property type="match status" value="1"/>
</dbReference>
<evidence type="ECO:0008006" key="2">
    <source>
        <dbReference type="Google" id="ProtNLM"/>
    </source>
</evidence>